<feature type="non-terminal residue" evidence="4">
    <location>
        <position position="1"/>
    </location>
</feature>
<evidence type="ECO:0000256" key="2">
    <source>
        <dbReference type="PROSITE-ProRule" id="PRU00104"/>
    </source>
</evidence>
<gene>
    <name evidence="4" type="ORF">PLOB_00040720</name>
</gene>
<evidence type="ECO:0000313" key="4">
    <source>
        <dbReference type="EMBL" id="CAH3139615.1"/>
    </source>
</evidence>
<comment type="caution">
    <text evidence="4">The sequence shown here is derived from an EMBL/GenBank/DDBJ whole genome shotgun (WGS) entry which is preliminary data.</text>
</comment>
<dbReference type="EMBL" id="CALNXK010000063">
    <property type="protein sequence ID" value="CAH3139615.1"/>
    <property type="molecule type" value="Genomic_DNA"/>
</dbReference>
<evidence type="ECO:0000259" key="3">
    <source>
        <dbReference type="PROSITE" id="PS50237"/>
    </source>
</evidence>
<sequence>IFQLRNASEDQLSDILMEDQILDTLQGIGYNAICMNDQSPTILSSISKLEEGLKTYGLLKSIREYPLIWEPVFVSGSAPSLTATAFLNELLVDFSLSDVKKQKEIDVFYHFTNYIQSLNTDGLQTTLKWAVGSSTIPPLGLPKKLSIQFLHVCVVGCRCRPTTSTCALKITLPVYLDNADDMKSIMGSAITDSEGFGLV</sequence>
<evidence type="ECO:0000256" key="1">
    <source>
        <dbReference type="ARBA" id="ARBA00022786"/>
    </source>
</evidence>
<dbReference type="PROSITE" id="PS50237">
    <property type="entry name" value="HECT"/>
    <property type="match status" value="1"/>
</dbReference>
<dbReference type="InterPro" id="IPR000569">
    <property type="entry name" value="HECT_dom"/>
</dbReference>
<keyword evidence="5" id="KW-1185">Reference proteome</keyword>
<accession>A0ABN8PAA8</accession>
<dbReference type="SUPFAM" id="SSF56204">
    <property type="entry name" value="Hect, E3 ligase catalytic domain"/>
    <property type="match status" value="1"/>
</dbReference>
<protein>
    <recommendedName>
        <fullName evidence="3">HECT domain-containing protein</fullName>
    </recommendedName>
</protein>
<evidence type="ECO:0000313" key="5">
    <source>
        <dbReference type="Proteomes" id="UP001159405"/>
    </source>
</evidence>
<dbReference type="Gene3D" id="3.30.2410.10">
    <property type="entry name" value="Hect, E3 ligase catalytic domain"/>
    <property type="match status" value="1"/>
</dbReference>
<keyword evidence="1 2" id="KW-0833">Ubl conjugation pathway</keyword>
<reference evidence="4 5" key="1">
    <citation type="submission" date="2022-05" db="EMBL/GenBank/DDBJ databases">
        <authorList>
            <consortium name="Genoscope - CEA"/>
            <person name="William W."/>
        </authorList>
    </citation>
    <scope>NUCLEOTIDE SEQUENCE [LARGE SCALE GENOMIC DNA]</scope>
</reference>
<feature type="domain" description="HECT" evidence="3">
    <location>
        <begin position="111"/>
        <end position="199"/>
    </location>
</feature>
<organism evidence="4 5">
    <name type="scientific">Porites lobata</name>
    <dbReference type="NCBI Taxonomy" id="104759"/>
    <lineage>
        <taxon>Eukaryota</taxon>
        <taxon>Metazoa</taxon>
        <taxon>Cnidaria</taxon>
        <taxon>Anthozoa</taxon>
        <taxon>Hexacorallia</taxon>
        <taxon>Scleractinia</taxon>
        <taxon>Fungiina</taxon>
        <taxon>Poritidae</taxon>
        <taxon>Porites</taxon>
    </lineage>
</organism>
<dbReference type="Proteomes" id="UP001159405">
    <property type="component" value="Unassembled WGS sequence"/>
</dbReference>
<dbReference type="InterPro" id="IPR035983">
    <property type="entry name" value="Hect_E3_ubiquitin_ligase"/>
</dbReference>
<feature type="active site" description="Glycyl thioester intermediate" evidence="2">
    <location>
        <position position="166"/>
    </location>
</feature>
<proteinExistence type="predicted"/>
<name>A0ABN8PAA8_9CNID</name>
<dbReference type="Pfam" id="PF00632">
    <property type="entry name" value="HECT"/>
    <property type="match status" value="1"/>
</dbReference>